<evidence type="ECO:0000313" key="11">
    <source>
        <dbReference type="EMBL" id="CAH3017715.1"/>
    </source>
</evidence>
<evidence type="ECO:0008006" key="13">
    <source>
        <dbReference type="Google" id="ProtNLM"/>
    </source>
</evidence>
<keyword evidence="12" id="KW-1185">Reference proteome</keyword>
<keyword evidence="5" id="KW-0812">Transmembrane</keyword>
<keyword evidence="4" id="KW-0808">Transferase</keyword>
<evidence type="ECO:0000256" key="9">
    <source>
        <dbReference type="ARBA" id="ARBA00023180"/>
    </source>
</evidence>
<keyword evidence="6" id="KW-0735">Signal-anchor</keyword>
<comment type="similarity">
    <text evidence="10">Belongs to the glycosyltransferase 14 family.</text>
</comment>
<comment type="subcellular location">
    <subcellularLocation>
        <location evidence="1">Membrane</location>
        <topology evidence="1">Single-pass type II membrane protein</topology>
    </subcellularLocation>
</comment>
<evidence type="ECO:0000256" key="6">
    <source>
        <dbReference type="ARBA" id="ARBA00022968"/>
    </source>
</evidence>
<dbReference type="InterPro" id="IPR003406">
    <property type="entry name" value="Glyco_trans_14"/>
</dbReference>
<name>A0ABN8LKR9_9CNID</name>
<keyword evidence="3" id="KW-0328">Glycosyltransferase</keyword>
<protein>
    <recommendedName>
        <fullName evidence="13">Beta-1,3-galactosyl-O-glycosyl-glycoprotein beta-1,6-N-acetylglucosaminyltransferase</fullName>
    </recommendedName>
</protein>
<dbReference type="Pfam" id="PF02485">
    <property type="entry name" value="Branch"/>
    <property type="match status" value="1"/>
</dbReference>
<evidence type="ECO:0000256" key="3">
    <source>
        <dbReference type="ARBA" id="ARBA00022676"/>
    </source>
</evidence>
<evidence type="ECO:0000256" key="10">
    <source>
        <dbReference type="ARBA" id="ARBA00038150"/>
    </source>
</evidence>
<evidence type="ECO:0000313" key="12">
    <source>
        <dbReference type="Proteomes" id="UP001159427"/>
    </source>
</evidence>
<evidence type="ECO:0000256" key="7">
    <source>
        <dbReference type="ARBA" id="ARBA00022989"/>
    </source>
</evidence>
<dbReference type="EMBL" id="CALNXI010000069">
    <property type="protein sequence ID" value="CAH3017715.1"/>
    <property type="molecule type" value="Genomic_DNA"/>
</dbReference>
<keyword evidence="8" id="KW-0472">Membrane</keyword>
<evidence type="ECO:0000256" key="2">
    <source>
        <dbReference type="ARBA" id="ARBA00004922"/>
    </source>
</evidence>
<keyword evidence="9" id="KW-0325">Glycoprotein</keyword>
<gene>
    <name evidence="11" type="ORF">PEVE_00039272</name>
</gene>
<reference evidence="11 12" key="1">
    <citation type="submission" date="2022-05" db="EMBL/GenBank/DDBJ databases">
        <authorList>
            <consortium name="Genoscope - CEA"/>
            <person name="William W."/>
        </authorList>
    </citation>
    <scope>NUCLEOTIDE SEQUENCE [LARGE SCALE GENOMIC DNA]</scope>
</reference>
<comment type="pathway">
    <text evidence="2">Protein modification; protein glycosylation.</text>
</comment>
<organism evidence="11 12">
    <name type="scientific">Porites evermanni</name>
    <dbReference type="NCBI Taxonomy" id="104178"/>
    <lineage>
        <taxon>Eukaryota</taxon>
        <taxon>Metazoa</taxon>
        <taxon>Cnidaria</taxon>
        <taxon>Anthozoa</taxon>
        <taxon>Hexacorallia</taxon>
        <taxon>Scleractinia</taxon>
        <taxon>Fungiina</taxon>
        <taxon>Poritidae</taxon>
        <taxon>Porites</taxon>
    </lineage>
</organism>
<dbReference type="PANTHER" id="PTHR19297">
    <property type="entry name" value="GLYCOSYLTRANSFERASE 14 FAMILY MEMBER"/>
    <property type="match status" value="1"/>
</dbReference>
<dbReference type="Proteomes" id="UP001159427">
    <property type="component" value="Unassembled WGS sequence"/>
</dbReference>
<evidence type="ECO:0000256" key="8">
    <source>
        <dbReference type="ARBA" id="ARBA00023136"/>
    </source>
</evidence>
<accession>A0ABN8LKR9</accession>
<comment type="caution">
    <text evidence="11">The sequence shown here is derived from an EMBL/GenBank/DDBJ whole genome shotgun (WGS) entry which is preliminary data.</text>
</comment>
<dbReference type="PANTHER" id="PTHR19297:SF191">
    <property type="entry name" value="PROTEIN XYLOSYLTRANSFERASE"/>
    <property type="match status" value="1"/>
</dbReference>
<sequence length="445" mass="51712">MALLTTKTATLFIVALTVILIFILQQSDVLNMNPRLRLKSHFSSEEQKKNHRFKKKLFFKSQKQMQMSQWSQFSPQEKASKWKRCEILISGEEKMSSKTMLKTDSEILDSYKPNDDCVHVLRTRFPHRAVTKAEQLLPIAFGFSVHKDARLFQQLLQAIYMPHNVYCIHIDKKSPDVFRKAILAMIRCLPNVFVSKKSADVVWGHFSIVEAQLNCMEELLQSTIKWKYYINLVGQDFPLYENSQIVVALQKLNNTNSIESFPMPGHNSDRTKKVHILQDHTIYNTGAEKSTPPHNIPIQKGSTHIVAIREFIEFLLHSEVGKDFVNFLKDSYVPDETIYSSLQQHPLTPGGLLGEQHNHITRALHWYDQNPYCKGEWVRTLCWLSIEDLQWALGETMKEKLFVHKIPFDNNDDIIECILVARQGRTYNTTAWNPENLEKKLKIIE</sequence>
<evidence type="ECO:0000256" key="4">
    <source>
        <dbReference type="ARBA" id="ARBA00022679"/>
    </source>
</evidence>
<evidence type="ECO:0000256" key="5">
    <source>
        <dbReference type="ARBA" id="ARBA00022692"/>
    </source>
</evidence>
<keyword evidence="7" id="KW-1133">Transmembrane helix</keyword>
<evidence type="ECO:0000256" key="1">
    <source>
        <dbReference type="ARBA" id="ARBA00004606"/>
    </source>
</evidence>
<proteinExistence type="inferred from homology"/>